<name>A0A5B2XEV9_9PSEU</name>
<keyword evidence="1" id="KW-0812">Transmembrane</keyword>
<reference evidence="2 3" key="1">
    <citation type="submission" date="2019-09" db="EMBL/GenBank/DDBJ databases">
        <title>Goodfellowia gen. nov., a new genus of the Pseudonocardineae related to Actinoalloteichus, containing Goodfellowia coeruleoviolacea gen. nov., comb. nov. gen. nov., comb. nov.</title>
        <authorList>
            <person name="Labeda D."/>
        </authorList>
    </citation>
    <scope>NUCLEOTIDE SEQUENCE [LARGE SCALE GENOMIC DNA]</scope>
    <source>
        <strain evidence="2 3">AN110305</strain>
    </source>
</reference>
<evidence type="ECO:0000313" key="3">
    <source>
        <dbReference type="Proteomes" id="UP000323454"/>
    </source>
</evidence>
<dbReference type="RefSeq" id="WP_149850380.1">
    <property type="nucleotide sequence ID" value="NZ_VUOB01000027.1"/>
</dbReference>
<accession>A0A5B2XEV9</accession>
<feature type="transmembrane region" description="Helical" evidence="1">
    <location>
        <begin position="83"/>
        <end position="101"/>
    </location>
</feature>
<keyword evidence="1" id="KW-1133">Transmembrane helix</keyword>
<organism evidence="2 3">
    <name type="scientific">Solihabitans fulvus</name>
    <dbReference type="NCBI Taxonomy" id="1892852"/>
    <lineage>
        <taxon>Bacteria</taxon>
        <taxon>Bacillati</taxon>
        <taxon>Actinomycetota</taxon>
        <taxon>Actinomycetes</taxon>
        <taxon>Pseudonocardiales</taxon>
        <taxon>Pseudonocardiaceae</taxon>
        <taxon>Solihabitans</taxon>
    </lineage>
</organism>
<proteinExistence type="predicted"/>
<dbReference type="Pfam" id="PF06772">
    <property type="entry name" value="LtrA"/>
    <property type="match status" value="1"/>
</dbReference>
<gene>
    <name evidence="2" type="ORF">F0L68_16025</name>
</gene>
<dbReference type="PANTHER" id="PTHR36840">
    <property type="entry name" value="BLL5714 PROTEIN"/>
    <property type="match status" value="1"/>
</dbReference>
<reference evidence="2 3" key="2">
    <citation type="submission" date="2019-09" db="EMBL/GenBank/DDBJ databases">
        <authorList>
            <person name="Jin C."/>
        </authorList>
    </citation>
    <scope>NUCLEOTIDE SEQUENCE [LARGE SCALE GENOMIC DNA]</scope>
    <source>
        <strain evidence="2 3">AN110305</strain>
    </source>
</reference>
<feature type="transmembrane region" description="Helical" evidence="1">
    <location>
        <begin position="285"/>
        <end position="307"/>
    </location>
</feature>
<feature type="transmembrane region" description="Helical" evidence="1">
    <location>
        <begin position="51"/>
        <end position="71"/>
    </location>
</feature>
<feature type="transmembrane region" description="Helical" evidence="1">
    <location>
        <begin position="347"/>
        <end position="364"/>
    </location>
</feature>
<dbReference type="OrthoDB" id="7698234at2"/>
<dbReference type="PANTHER" id="PTHR36840:SF1">
    <property type="entry name" value="BLL5714 PROTEIN"/>
    <property type="match status" value="1"/>
</dbReference>
<feature type="transmembrane region" description="Helical" evidence="1">
    <location>
        <begin position="157"/>
        <end position="176"/>
    </location>
</feature>
<protein>
    <submittedName>
        <fullName evidence="2">Low temperature requirement protein A</fullName>
    </submittedName>
</protein>
<keyword evidence="1" id="KW-0472">Membrane</keyword>
<sequence>MTASDPAVPSDEGVGAEQHATWTELFFDLVVVAGVGQLAHVLHEGPSVADLALYALLYFAFWIAWTSFTVYGNVMAEQASTRTMLVGMLGMAVIAASVAGIRETHAAVFIVGYVLLRWVAGRVWRDGTVVVDWPLAQVGGGTLPWIISLWVHPPARYWLWALGIAVDFLILFTVSGSRQLSEATKQLNQVIKWRRPSPERIPTIEAAHANVAHLAERLGLYVIIVLGEGMILIISGASELTWDRGTVLTALGAFSLLVGVWMLSLTHGFAGVPQLRPDRLPLRHIMLLHAVTTAVVAALAAGLGAAVHQSHDVLQPGARWLLCGAIMAYFGICVIGSVATGRVSRRLLGWALPCFAVPLALGLFGERVGIAGLVWAVTATVFWQVYCSGGLSRPRRRRRLG</sequence>
<dbReference type="Proteomes" id="UP000323454">
    <property type="component" value="Unassembled WGS sequence"/>
</dbReference>
<feature type="transmembrane region" description="Helical" evidence="1">
    <location>
        <begin position="370"/>
        <end position="391"/>
    </location>
</feature>
<feature type="transmembrane region" description="Helical" evidence="1">
    <location>
        <begin position="218"/>
        <end position="238"/>
    </location>
</feature>
<comment type="caution">
    <text evidence="2">The sequence shown here is derived from an EMBL/GenBank/DDBJ whole genome shotgun (WGS) entry which is preliminary data.</text>
</comment>
<evidence type="ECO:0000256" key="1">
    <source>
        <dbReference type="SAM" id="Phobius"/>
    </source>
</evidence>
<dbReference type="InterPro" id="IPR010640">
    <property type="entry name" value="Low_temperature_requirement_A"/>
</dbReference>
<feature type="transmembrane region" description="Helical" evidence="1">
    <location>
        <begin position="319"/>
        <end position="340"/>
    </location>
</feature>
<dbReference type="AlphaFoldDB" id="A0A5B2XEV9"/>
<dbReference type="EMBL" id="VUOB01000027">
    <property type="protein sequence ID" value="KAA2261585.1"/>
    <property type="molecule type" value="Genomic_DNA"/>
</dbReference>
<feature type="transmembrane region" description="Helical" evidence="1">
    <location>
        <begin position="250"/>
        <end position="273"/>
    </location>
</feature>
<keyword evidence="3" id="KW-1185">Reference proteome</keyword>
<evidence type="ECO:0000313" key="2">
    <source>
        <dbReference type="EMBL" id="KAA2261585.1"/>
    </source>
</evidence>